<accession>A0A4Q2T5P9</accession>
<evidence type="ECO:0000256" key="6">
    <source>
        <dbReference type="ARBA" id="ARBA00022679"/>
    </source>
</evidence>
<sequence length="434" mass="47045">MSDHLSALSAAFLSAEDVDPHVSLVIGSFAVLAGPAPSLDELRRLVEQRLALAPRYRQRIRRTALELRPPRWEDDPALDVRLHVRKAEVTTPGERGDVAELVGRAMAARMDRDRPLWDITLCDGLAGGRWGLLCRVHHALADGVSGTALLRVVYDVPHETAATAVGVRRVPRSRLRRAAGAAWVAGRGGSAFLPALVPVHGPSVTGLIGEGRRYAWTGVPLASVREVRRDMHVTVNDVALAAVTGGFRALLVHRGIEPHSRAIRSLVPVSAWDGALVDGPDNRVTLLLADLPVELDDPVERVRAIHDLVDRLRRDREPEAGVVAQQLLSAVPYPLVETATRLALRLPHHHLSTVTTNVPGPQQPLSCLGREVEQMLPYVPIADRIRIGVAMFSYCGELTFGITSDLDVADLDVLVEGIDAAWWSLAGSRTGGGR</sequence>
<keyword evidence="8 11" id="KW-0443">Lipid metabolism</keyword>
<dbReference type="InterPro" id="IPR004255">
    <property type="entry name" value="O-acyltransferase_WSD1_N"/>
</dbReference>
<name>A0A4Q2T5P9_9ACTN</name>
<evidence type="ECO:0000256" key="8">
    <source>
        <dbReference type="ARBA" id="ARBA00023098"/>
    </source>
</evidence>
<dbReference type="PANTHER" id="PTHR31650:SF1">
    <property type="entry name" value="WAX ESTER SYNTHASE_DIACYLGLYCEROL ACYLTRANSFERASE 4-RELATED"/>
    <property type="match status" value="1"/>
</dbReference>
<evidence type="ECO:0000256" key="7">
    <source>
        <dbReference type="ARBA" id="ARBA00022798"/>
    </source>
</evidence>
<comment type="caution">
    <text evidence="14">The sequence shown here is derived from an EMBL/GenBank/DDBJ whole genome shotgun (WGS) entry which is preliminary data.</text>
</comment>
<dbReference type="GO" id="GO:0001666">
    <property type="term" value="P:response to hypoxia"/>
    <property type="evidence" value="ECO:0007669"/>
    <property type="project" value="TreeGrafter"/>
</dbReference>
<dbReference type="EC" id="2.3.1.20" evidence="4 11"/>
<comment type="pathway">
    <text evidence="2">Lipid metabolism.</text>
</comment>
<comment type="similarity">
    <text evidence="3 11">Belongs to the long-chain O-acyltransferase family.</text>
</comment>
<dbReference type="GO" id="GO:0019432">
    <property type="term" value="P:triglyceride biosynthetic process"/>
    <property type="evidence" value="ECO:0007669"/>
    <property type="project" value="UniProtKB-UniPathway"/>
</dbReference>
<comment type="catalytic activity">
    <reaction evidence="10 11">
        <text>an acyl-CoA + a 1,2-diacyl-sn-glycerol = a triacyl-sn-glycerol + CoA</text>
        <dbReference type="Rhea" id="RHEA:10868"/>
        <dbReference type="ChEBI" id="CHEBI:17815"/>
        <dbReference type="ChEBI" id="CHEBI:57287"/>
        <dbReference type="ChEBI" id="CHEBI:58342"/>
        <dbReference type="ChEBI" id="CHEBI:64615"/>
        <dbReference type="EC" id="2.3.1.20"/>
    </reaction>
</comment>
<dbReference type="EMBL" id="SDWV01000004">
    <property type="protein sequence ID" value="RYC13373.1"/>
    <property type="molecule type" value="Genomic_DNA"/>
</dbReference>
<evidence type="ECO:0000256" key="4">
    <source>
        <dbReference type="ARBA" id="ARBA00013244"/>
    </source>
</evidence>
<dbReference type="Gene3D" id="3.30.559.10">
    <property type="entry name" value="Chloramphenicol acetyltransferase-like domain"/>
    <property type="match status" value="1"/>
</dbReference>
<evidence type="ECO:0000256" key="9">
    <source>
        <dbReference type="ARBA" id="ARBA00023315"/>
    </source>
</evidence>
<dbReference type="InterPro" id="IPR023213">
    <property type="entry name" value="CAT-like_dom_sf"/>
</dbReference>
<keyword evidence="9 11" id="KW-0012">Acyltransferase</keyword>
<dbReference type="Proteomes" id="UP000291101">
    <property type="component" value="Unassembled WGS sequence"/>
</dbReference>
<evidence type="ECO:0000259" key="12">
    <source>
        <dbReference type="Pfam" id="PF03007"/>
    </source>
</evidence>
<reference evidence="14 15" key="1">
    <citation type="submission" date="2019-01" db="EMBL/GenBank/DDBJ databases">
        <title>Novel species of Nocardioides.</title>
        <authorList>
            <person name="Liu Q."/>
            <person name="X Y.-H."/>
        </authorList>
    </citation>
    <scope>NUCLEOTIDE SEQUENCE [LARGE SCALE GENOMIC DNA]</scope>
    <source>
        <strain evidence="14 15">HLT2-9</strain>
    </source>
</reference>
<dbReference type="GO" id="GO:0071731">
    <property type="term" value="P:response to nitric oxide"/>
    <property type="evidence" value="ECO:0007669"/>
    <property type="project" value="TreeGrafter"/>
</dbReference>
<dbReference type="InterPro" id="IPR045034">
    <property type="entry name" value="O-acyltransferase_WSD1-like"/>
</dbReference>
<dbReference type="SUPFAM" id="SSF52777">
    <property type="entry name" value="CoA-dependent acyltransferases"/>
    <property type="match status" value="1"/>
</dbReference>
<dbReference type="InterPro" id="IPR014292">
    <property type="entry name" value="Acyl_transf_WS/DGAT"/>
</dbReference>
<evidence type="ECO:0000256" key="1">
    <source>
        <dbReference type="ARBA" id="ARBA00004771"/>
    </source>
</evidence>
<evidence type="ECO:0000256" key="2">
    <source>
        <dbReference type="ARBA" id="ARBA00005189"/>
    </source>
</evidence>
<evidence type="ECO:0000256" key="3">
    <source>
        <dbReference type="ARBA" id="ARBA00009587"/>
    </source>
</evidence>
<dbReference type="Pfam" id="PF06974">
    <property type="entry name" value="WS_DGAT_C"/>
    <property type="match status" value="1"/>
</dbReference>
<dbReference type="GO" id="GO:0004144">
    <property type="term" value="F:diacylglycerol O-acyltransferase activity"/>
    <property type="evidence" value="ECO:0007669"/>
    <property type="project" value="UniProtKB-EC"/>
</dbReference>
<dbReference type="NCBIfam" id="TIGR02946">
    <property type="entry name" value="acyl_WS_DGAT"/>
    <property type="match status" value="1"/>
</dbReference>
<keyword evidence="6 11" id="KW-0808">Transferase</keyword>
<keyword evidence="15" id="KW-1185">Reference proteome</keyword>
<keyword evidence="5 11" id="KW-0444">Lipid biosynthesis</keyword>
<dbReference type="GO" id="GO:0005886">
    <property type="term" value="C:plasma membrane"/>
    <property type="evidence" value="ECO:0007669"/>
    <property type="project" value="TreeGrafter"/>
</dbReference>
<dbReference type="Pfam" id="PF03007">
    <property type="entry name" value="WS_DGAT_cat"/>
    <property type="match status" value="1"/>
</dbReference>
<evidence type="ECO:0000259" key="13">
    <source>
        <dbReference type="Pfam" id="PF06974"/>
    </source>
</evidence>
<gene>
    <name evidence="14" type="ORF">EUA94_05765</name>
</gene>
<dbReference type="RefSeq" id="WP_129425591.1">
    <property type="nucleotide sequence ID" value="NZ_SDWV01000004.1"/>
</dbReference>
<evidence type="ECO:0000256" key="5">
    <source>
        <dbReference type="ARBA" id="ARBA00022516"/>
    </source>
</evidence>
<proteinExistence type="inferred from homology"/>
<dbReference type="GO" id="GO:0006071">
    <property type="term" value="P:glycerol metabolic process"/>
    <property type="evidence" value="ECO:0007669"/>
    <property type="project" value="UniProtKB-KW"/>
</dbReference>
<feature type="domain" description="O-acyltransferase WSD1 C-terminal" evidence="13">
    <location>
        <begin position="282"/>
        <end position="420"/>
    </location>
</feature>
<dbReference type="GO" id="GO:0051701">
    <property type="term" value="P:biological process involved in interaction with host"/>
    <property type="evidence" value="ECO:0007669"/>
    <property type="project" value="TreeGrafter"/>
</dbReference>
<feature type="domain" description="O-acyltransferase WSD1-like N-terminal" evidence="12">
    <location>
        <begin position="5"/>
        <end position="173"/>
    </location>
</feature>
<comment type="pathway">
    <text evidence="1 11">Glycerolipid metabolism; triacylglycerol biosynthesis.</text>
</comment>
<keyword evidence="7 11" id="KW-0319">Glycerol metabolism</keyword>
<organism evidence="14 15">
    <name type="scientific">Nocardioides zhouii</name>
    <dbReference type="NCBI Taxonomy" id="1168729"/>
    <lineage>
        <taxon>Bacteria</taxon>
        <taxon>Bacillati</taxon>
        <taxon>Actinomycetota</taxon>
        <taxon>Actinomycetes</taxon>
        <taxon>Propionibacteriales</taxon>
        <taxon>Nocardioidaceae</taxon>
        <taxon>Nocardioides</taxon>
    </lineage>
</organism>
<dbReference type="InterPro" id="IPR009721">
    <property type="entry name" value="O-acyltransferase_WSD1_C"/>
</dbReference>
<evidence type="ECO:0000256" key="11">
    <source>
        <dbReference type="RuleBase" id="RU361241"/>
    </source>
</evidence>
<dbReference type="PANTHER" id="PTHR31650">
    <property type="entry name" value="O-ACYLTRANSFERASE (WSD1-LIKE) FAMILY PROTEIN"/>
    <property type="match status" value="1"/>
</dbReference>
<dbReference type="UniPathway" id="UPA00282"/>
<evidence type="ECO:0000313" key="15">
    <source>
        <dbReference type="Proteomes" id="UP000291101"/>
    </source>
</evidence>
<dbReference type="OrthoDB" id="9810950at2"/>
<dbReference type="AlphaFoldDB" id="A0A4Q2T5P9"/>
<evidence type="ECO:0000256" key="10">
    <source>
        <dbReference type="ARBA" id="ARBA00048109"/>
    </source>
</evidence>
<evidence type="ECO:0000313" key="14">
    <source>
        <dbReference type="EMBL" id="RYC13373.1"/>
    </source>
</evidence>
<protein>
    <recommendedName>
        <fullName evidence="4 11">Diacylglycerol O-acyltransferase</fullName>
        <ecNumber evidence="4 11">2.3.1.20</ecNumber>
    </recommendedName>
</protein>